<keyword evidence="2" id="KW-1185">Reference proteome</keyword>
<gene>
    <name evidence="1" type="ORF">TR51_06155</name>
</gene>
<evidence type="ECO:0000313" key="2">
    <source>
        <dbReference type="Proteomes" id="UP000032066"/>
    </source>
</evidence>
<evidence type="ECO:0000313" key="1">
    <source>
        <dbReference type="EMBL" id="KIQ66982.1"/>
    </source>
</evidence>
<name>A0A0D0Q340_KITGR</name>
<dbReference type="RefSeq" id="WP_152644872.1">
    <property type="nucleotide sequence ID" value="NZ_JXZB01000001.1"/>
</dbReference>
<dbReference type="Proteomes" id="UP000032066">
    <property type="component" value="Unassembled WGS sequence"/>
</dbReference>
<accession>A0A0D0Q340</accession>
<organism evidence="1 2">
    <name type="scientific">Kitasatospora griseola</name>
    <name type="common">Streptomyces griseolosporeus</name>
    <dbReference type="NCBI Taxonomy" id="2064"/>
    <lineage>
        <taxon>Bacteria</taxon>
        <taxon>Bacillati</taxon>
        <taxon>Actinomycetota</taxon>
        <taxon>Actinomycetes</taxon>
        <taxon>Kitasatosporales</taxon>
        <taxon>Streptomycetaceae</taxon>
        <taxon>Kitasatospora</taxon>
    </lineage>
</organism>
<reference evidence="1 2" key="1">
    <citation type="submission" date="2015-02" db="EMBL/GenBank/DDBJ databases">
        <title>Draft genome sequence of Kitasatospora griseola MF730-N6, a bafilomycin, terpentecin and satosporin producer.</title>
        <authorList>
            <person name="Arens J.C."/>
            <person name="Haltli B."/>
            <person name="Kerr R.G."/>
        </authorList>
    </citation>
    <scope>NUCLEOTIDE SEQUENCE [LARGE SCALE GENOMIC DNA]</scope>
    <source>
        <strain evidence="1 2">MF730-N6</strain>
    </source>
</reference>
<dbReference type="AlphaFoldDB" id="A0A0D0Q340"/>
<dbReference type="STRING" id="2064.TR51_06155"/>
<sequence length="76" mass="7684">MTTRAAYGTVSGLLMAGEAPAPGENPGGEGPAGPAVAALDRLGRTIGLGVLVTLAGAAWRWGPVSKATGRERRRTR</sequence>
<comment type="caution">
    <text evidence="1">The sequence shown here is derived from an EMBL/GenBank/DDBJ whole genome shotgun (WGS) entry which is preliminary data.</text>
</comment>
<proteinExistence type="predicted"/>
<protein>
    <submittedName>
        <fullName evidence="1">Uncharacterized protein</fullName>
    </submittedName>
</protein>
<dbReference type="PATRIC" id="fig|2064.6.peg.1346"/>
<dbReference type="EMBL" id="JXZB01000001">
    <property type="protein sequence ID" value="KIQ66982.1"/>
    <property type="molecule type" value="Genomic_DNA"/>
</dbReference>